<evidence type="ECO:0000313" key="2">
    <source>
        <dbReference type="EMBL" id="RTX73224.1"/>
    </source>
</evidence>
<reference evidence="2 3" key="1">
    <citation type="submission" date="2018-10" db="EMBL/GenBank/DDBJ databases">
        <title>A collection Staphylococci species genome sequencing.</title>
        <authorList>
            <person name="Cole K."/>
        </authorList>
    </citation>
    <scope>NUCLEOTIDE SEQUENCE [LARGE SCALE GENOMIC DNA]</scope>
    <source>
        <strain evidence="3">NCTC 12218</strain>
    </source>
</reference>
<keyword evidence="1" id="KW-0812">Transmembrane</keyword>
<feature type="transmembrane region" description="Helical" evidence="1">
    <location>
        <begin position="106"/>
        <end position="128"/>
    </location>
</feature>
<dbReference type="Proteomes" id="UP000274792">
    <property type="component" value="Unassembled WGS sequence"/>
</dbReference>
<comment type="caution">
    <text evidence="2">The sequence shown here is derived from an EMBL/GenBank/DDBJ whole genome shotgun (WGS) entry which is preliminary data.</text>
</comment>
<accession>A0AAJ4SI91</accession>
<gene>
    <name evidence="2" type="ORF">CD117_06115</name>
</gene>
<evidence type="ECO:0000256" key="1">
    <source>
        <dbReference type="SAM" id="Phobius"/>
    </source>
</evidence>
<dbReference type="AlphaFoldDB" id="A0AAJ4SI91"/>
<sequence length="131" mass="15017">MFDDRGKIFGYVHRPVEEETPCGCILGMLGTFTFLMFLGALSALGGDTEAANWFKGIGAGLYKIYRVIFTPIFLIMSFFIVKYIFISSLYLGEKFYKETPTKSRKMIITIIMTCIITIFLLYKLAMFIRLI</sequence>
<keyword evidence="1" id="KW-1133">Transmembrane helix</keyword>
<proteinExistence type="predicted"/>
<evidence type="ECO:0000313" key="3">
    <source>
        <dbReference type="Proteomes" id="UP000274792"/>
    </source>
</evidence>
<organism evidence="2 3">
    <name type="scientific">Mammaliicoccus sciuri</name>
    <name type="common">Staphylococcus sciuri</name>
    <dbReference type="NCBI Taxonomy" id="1296"/>
    <lineage>
        <taxon>Bacteria</taxon>
        <taxon>Bacillati</taxon>
        <taxon>Bacillota</taxon>
        <taxon>Bacilli</taxon>
        <taxon>Bacillales</taxon>
        <taxon>Staphylococcaceae</taxon>
        <taxon>Mammaliicoccus</taxon>
    </lineage>
</organism>
<feature type="transmembrane region" description="Helical" evidence="1">
    <location>
        <begin position="64"/>
        <end position="85"/>
    </location>
</feature>
<name>A0AAJ4SI91_MAMSC</name>
<dbReference type="EMBL" id="RXWV01000030">
    <property type="protein sequence ID" value="RTX73224.1"/>
    <property type="molecule type" value="Genomic_DNA"/>
</dbReference>
<keyword evidence="1" id="KW-0472">Membrane</keyword>
<protein>
    <submittedName>
        <fullName evidence="2">Uncharacterized protein</fullName>
    </submittedName>
</protein>
<dbReference type="RefSeq" id="WP_126477134.1">
    <property type="nucleotide sequence ID" value="NZ_JALGXM010000004.1"/>
</dbReference>
<feature type="transmembrane region" description="Helical" evidence="1">
    <location>
        <begin position="21"/>
        <end position="44"/>
    </location>
</feature>